<dbReference type="EMBL" id="OZ034815">
    <property type="protein sequence ID" value="CAL1373106.1"/>
    <property type="molecule type" value="Genomic_DNA"/>
</dbReference>
<reference evidence="1 2" key="1">
    <citation type="submission" date="2024-04" db="EMBL/GenBank/DDBJ databases">
        <authorList>
            <person name="Fracassetti M."/>
        </authorList>
    </citation>
    <scope>NUCLEOTIDE SEQUENCE [LARGE SCALE GENOMIC DNA]</scope>
</reference>
<evidence type="ECO:0000313" key="1">
    <source>
        <dbReference type="EMBL" id="CAL1373106.1"/>
    </source>
</evidence>
<organism evidence="1 2">
    <name type="scientific">Linum trigynum</name>
    <dbReference type="NCBI Taxonomy" id="586398"/>
    <lineage>
        <taxon>Eukaryota</taxon>
        <taxon>Viridiplantae</taxon>
        <taxon>Streptophyta</taxon>
        <taxon>Embryophyta</taxon>
        <taxon>Tracheophyta</taxon>
        <taxon>Spermatophyta</taxon>
        <taxon>Magnoliopsida</taxon>
        <taxon>eudicotyledons</taxon>
        <taxon>Gunneridae</taxon>
        <taxon>Pentapetalae</taxon>
        <taxon>rosids</taxon>
        <taxon>fabids</taxon>
        <taxon>Malpighiales</taxon>
        <taxon>Linaceae</taxon>
        <taxon>Linum</taxon>
    </lineage>
</organism>
<evidence type="ECO:0000313" key="2">
    <source>
        <dbReference type="Proteomes" id="UP001497516"/>
    </source>
</evidence>
<proteinExistence type="predicted"/>
<accession>A0AAV2DHI2</accession>
<name>A0AAV2DHI2_9ROSI</name>
<keyword evidence="2" id="KW-1185">Reference proteome</keyword>
<dbReference type="Proteomes" id="UP001497516">
    <property type="component" value="Chromosome 2"/>
</dbReference>
<gene>
    <name evidence="1" type="ORF">LTRI10_LOCUS15056</name>
</gene>
<sequence>MDSSSWLEEFGSFRHDLVGMAEAKLRCVVQLRKSWAWSFNYLRQGPTAALKLVFFPEGTFNIEGIM</sequence>
<protein>
    <submittedName>
        <fullName evidence="1">Uncharacterized protein</fullName>
    </submittedName>
</protein>
<dbReference type="AlphaFoldDB" id="A0AAV2DHI2"/>